<dbReference type="InterPro" id="IPR009425">
    <property type="entry name" value="DSRM_SSAP"/>
</dbReference>
<gene>
    <name evidence="2" type="ORF">HI921_08915</name>
</gene>
<dbReference type="Pfam" id="PF06378">
    <property type="entry name" value="SSAP_Sak"/>
    <property type="match status" value="1"/>
</dbReference>
<organism evidence="2 3">
    <name type="scientific">Enterococcus mundtii</name>
    <dbReference type="NCBI Taxonomy" id="53346"/>
    <lineage>
        <taxon>Bacteria</taxon>
        <taxon>Bacillati</taxon>
        <taxon>Bacillota</taxon>
        <taxon>Bacilli</taxon>
        <taxon>Lactobacillales</taxon>
        <taxon>Enterococcaceae</taxon>
        <taxon>Enterococcus</taxon>
    </lineage>
</organism>
<comment type="caution">
    <text evidence="2">The sequence shown here is derived from an EMBL/GenBank/DDBJ whole genome shotgun (WGS) entry which is preliminary data.</text>
</comment>
<accession>A0A848MWD0</accession>
<protein>
    <submittedName>
        <fullName evidence="2">DUF1071 domain-containing protein</fullName>
    </submittedName>
</protein>
<reference evidence="2 3" key="1">
    <citation type="submission" date="2020-04" db="EMBL/GenBank/DDBJ databases">
        <authorList>
            <person name="Abaymova A."/>
            <person name="Teymurazov M."/>
            <person name="Tazyna O."/>
            <person name="Chatushin Y."/>
            <person name="Svetoch E."/>
            <person name="Pereligyn V."/>
            <person name="Pohylenko V."/>
            <person name="Platonov M."/>
            <person name="Kartsev N."/>
            <person name="Skryabin Y."/>
            <person name="Sizova A."/>
            <person name="Solomentsev V."/>
            <person name="Kislichkina A."/>
            <person name="Bogun A."/>
        </authorList>
    </citation>
    <scope>NUCLEOTIDE SEQUENCE [LARGE SCALE GENOMIC DNA]</scope>
    <source>
        <strain evidence="3">SCPM-O-B-8398 (E28)</strain>
    </source>
</reference>
<dbReference type="Proteomes" id="UP000557857">
    <property type="component" value="Unassembled WGS sequence"/>
</dbReference>
<name>A0A848MWD0_ENTMU</name>
<evidence type="ECO:0000259" key="1">
    <source>
        <dbReference type="Pfam" id="PF06378"/>
    </source>
</evidence>
<proteinExistence type="predicted"/>
<dbReference type="AlphaFoldDB" id="A0A848MWD0"/>
<dbReference type="RefSeq" id="WP_169058671.1">
    <property type="nucleotide sequence ID" value="NZ_JABCAG010000023.1"/>
</dbReference>
<evidence type="ECO:0000313" key="2">
    <source>
        <dbReference type="EMBL" id="NMP58582.1"/>
    </source>
</evidence>
<evidence type="ECO:0000313" key="3">
    <source>
        <dbReference type="Proteomes" id="UP000557857"/>
    </source>
</evidence>
<feature type="domain" description="SSAP RNA binding" evidence="1">
    <location>
        <begin position="10"/>
        <end position="162"/>
    </location>
</feature>
<dbReference type="EMBL" id="JABCAG010000023">
    <property type="protein sequence ID" value="NMP58582.1"/>
    <property type="molecule type" value="Genomic_DNA"/>
</dbReference>
<sequence>MSETNETTNFEKLFSRKLSKSLKKKGKFDYLSWARAWEMMKKDDPEATVTINEYKHYRVVSGTHQDFLVEEHKPYLADETGTYVSVSVTLRGRTETELFPVTDYNNKPIAKPDASQINNSVKRCFVKALALHGLGLHVYQGEDIPAPPKIDTKKLNMLEEIINNFNGEMGEDMVPTLIEFVNEQTVKRNLIAEKVNALEDLTYEQCGLMERAIAKKRNELNKKK</sequence>